<evidence type="ECO:0000256" key="2">
    <source>
        <dbReference type="ARBA" id="ARBA00022475"/>
    </source>
</evidence>
<proteinExistence type="inferred from homology"/>
<dbReference type="Proteomes" id="UP000266016">
    <property type="component" value="Unassembled WGS sequence"/>
</dbReference>
<keyword evidence="6" id="KW-0808">Transferase</keyword>
<dbReference type="RefSeq" id="WP_119117883.1">
    <property type="nucleotide sequence ID" value="NZ_QWVS01000028.1"/>
</dbReference>
<dbReference type="AlphaFoldDB" id="A0A398B378"/>
<dbReference type="EMBL" id="QWVS01000028">
    <property type="protein sequence ID" value="RID84031.1"/>
    <property type="molecule type" value="Genomic_DNA"/>
</dbReference>
<evidence type="ECO:0000256" key="5">
    <source>
        <dbReference type="ARBA" id="ARBA00023136"/>
    </source>
</evidence>
<comment type="catalytic activity">
    <reaction evidence="6">
        <text>L-lysyl-tRNA(Lys) + a 1,2-diacyl-sn-glycero-3-phospho-(1'-sn-glycerol) = a 1,2-diacyl-sn-glycero-3-phospho-1'-(3'-O-L-lysyl)-sn-glycerol + tRNA(Lys)</text>
        <dbReference type="Rhea" id="RHEA:10668"/>
        <dbReference type="Rhea" id="RHEA-COMP:9696"/>
        <dbReference type="Rhea" id="RHEA-COMP:9697"/>
        <dbReference type="ChEBI" id="CHEBI:64716"/>
        <dbReference type="ChEBI" id="CHEBI:75792"/>
        <dbReference type="ChEBI" id="CHEBI:78442"/>
        <dbReference type="ChEBI" id="CHEBI:78529"/>
        <dbReference type="EC" id="2.3.2.3"/>
    </reaction>
</comment>
<evidence type="ECO:0000256" key="4">
    <source>
        <dbReference type="ARBA" id="ARBA00022989"/>
    </source>
</evidence>
<dbReference type="PANTHER" id="PTHR39087">
    <property type="entry name" value="UPF0104 MEMBRANE PROTEIN MJ1595"/>
    <property type="match status" value="1"/>
</dbReference>
<comment type="function">
    <text evidence="6">Catalyzes the transfer of a lysyl group from L-lysyl-tRNA(Lys) to membrane-bound phosphatidylglycerol (PG), which produces lysylphosphatidylglycerol (LPG), a major component of the bacterial membrane with a positive net charge. LPG synthesis contributes to bacterial virulence as it is involved in the resistance mechanism against cationic antimicrobial peptides (CAMP) produces by the host's immune system (defensins, cathelicidins) and by the competing microorganisms.</text>
</comment>
<dbReference type="EC" id="2.3.2.3" evidence="6"/>
<evidence type="ECO:0000313" key="8">
    <source>
        <dbReference type="Proteomes" id="UP000266016"/>
    </source>
</evidence>
<evidence type="ECO:0000256" key="1">
    <source>
        <dbReference type="ARBA" id="ARBA00004651"/>
    </source>
</evidence>
<evidence type="ECO:0000256" key="6">
    <source>
        <dbReference type="RuleBase" id="RU363042"/>
    </source>
</evidence>
<feature type="transmembrane region" description="Helical" evidence="6">
    <location>
        <begin position="41"/>
        <end position="65"/>
    </location>
</feature>
<dbReference type="GO" id="GO:0006629">
    <property type="term" value="P:lipid metabolic process"/>
    <property type="evidence" value="ECO:0007669"/>
    <property type="project" value="UniProtKB-KW"/>
</dbReference>
<dbReference type="InterPro" id="IPR022791">
    <property type="entry name" value="L-PG_synthase/AglD"/>
</dbReference>
<keyword evidence="3 6" id="KW-0812">Transmembrane</keyword>
<keyword evidence="6" id="KW-0046">Antibiotic resistance</keyword>
<dbReference type="GO" id="GO:0005886">
    <property type="term" value="C:plasma membrane"/>
    <property type="evidence" value="ECO:0007669"/>
    <property type="project" value="UniProtKB-SubCell"/>
</dbReference>
<keyword evidence="2" id="KW-1003">Cell membrane</keyword>
<keyword evidence="5 6" id="KW-0472">Membrane</keyword>
<feature type="transmembrane region" description="Helical" evidence="6">
    <location>
        <begin position="12"/>
        <end position="29"/>
    </location>
</feature>
<keyword evidence="6" id="KW-0443">Lipid metabolism</keyword>
<dbReference type="Pfam" id="PF03706">
    <property type="entry name" value="LPG_synthase_TM"/>
    <property type="match status" value="1"/>
</dbReference>
<keyword evidence="8" id="KW-1185">Reference proteome</keyword>
<dbReference type="GO" id="GO:0050071">
    <property type="term" value="F:phosphatidylglycerol lysyltransferase activity"/>
    <property type="evidence" value="ECO:0007669"/>
    <property type="project" value="UniProtKB-EC"/>
</dbReference>
<feature type="transmembrane region" description="Helical" evidence="6">
    <location>
        <begin position="194"/>
        <end position="216"/>
    </location>
</feature>
<comment type="similarity">
    <text evidence="6">Belongs to the LPG synthase family.</text>
</comment>
<accession>A0A398B378</accession>
<protein>
    <recommendedName>
        <fullName evidence="6">Phosphatidylglycerol lysyltransferase</fullName>
        <ecNumber evidence="6">2.3.2.3</ecNumber>
    </recommendedName>
    <alternativeName>
        <fullName evidence="6">Lysylphosphatidylglycerol synthase</fullName>
    </alternativeName>
</protein>
<dbReference type="PANTHER" id="PTHR39087:SF2">
    <property type="entry name" value="UPF0104 MEMBRANE PROTEIN MJ1595"/>
    <property type="match status" value="1"/>
</dbReference>
<feature type="transmembrane region" description="Helical" evidence="6">
    <location>
        <begin position="123"/>
        <end position="144"/>
    </location>
</feature>
<dbReference type="GO" id="GO:0046677">
    <property type="term" value="P:response to antibiotic"/>
    <property type="evidence" value="ECO:0007669"/>
    <property type="project" value="UniProtKB-KW"/>
</dbReference>
<organism evidence="7 8">
    <name type="scientific">Peribacillus asahii</name>
    <dbReference type="NCBI Taxonomy" id="228899"/>
    <lineage>
        <taxon>Bacteria</taxon>
        <taxon>Bacillati</taxon>
        <taxon>Bacillota</taxon>
        <taxon>Bacilli</taxon>
        <taxon>Bacillales</taxon>
        <taxon>Bacillaceae</taxon>
        <taxon>Peribacillus</taxon>
    </lineage>
</organism>
<sequence>MKASFKGRVKLIIAVLILIGFIVLTLHYFDGEYVWNSLIKLFHHPFLMVLIFIVYWMSFCFKAMAWKLYLQGRARFSTCLLGILYSLFVNHLIPIKIGDLVRMKILSMRDCHIKNEEAIHSVIVLRILDMLSLIGITLIGLLSLEVRFVIPFWTIILGIVICSLTLLIMKKYAREFLKRHVSLFKHAFLGKNGFVIIFMTVISWTLEAGVLYFTVIALSGDLSFWEAVFANSVTIAGQVFQITPGGIANYESFLVFALSVVGFTVKDGYTIAILTHAIKFFFSYLVGAVAFVKYPISLKTVKEWIKVRGVTEK</sequence>
<comment type="caution">
    <text evidence="7">The sequence shown here is derived from an EMBL/GenBank/DDBJ whole genome shotgun (WGS) entry which is preliminary data.</text>
</comment>
<evidence type="ECO:0000313" key="7">
    <source>
        <dbReference type="EMBL" id="RID84031.1"/>
    </source>
</evidence>
<keyword evidence="4 6" id="KW-1133">Transmembrane helix</keyword>
<reference evidence="7 8" key="1">
    <citation type="submission" date="2018-08" db="EMBL/GenBank/DDBJ databases">
        <title>Bacillus jemisoniae sp. nov., Bacillus chryseoplanitiae sp. nov., Bacillus resnikiae sp. nov., and Bacillus frankliniae sp. nov., isolated from Viking spacecraft and associated surfaces.</title>
        <authorList>
            <person name="Seuylemezian A."/>
            <person name="Vaishampayan P."/>
        </authorList>
    </citation>
    <scope>NUCLEOTIDE SEQUENCE [LARGE SCALE GENOMIC DNA]</scope>
    <source>
        <strain evidence="7 8">MA001</strain>
    </source>
</reference>
<name>A0A398B378_9BACI</name>
<feature type="transmembrane region" description="Helical" evidence="6">
    <location>
        <begin position="150"/>
        <end position="169"/>
    </location>
</feature>
<evidence type="ECO:0000256" key="3">
    <source>
        <dbReference type="ARBA" id="ARBA00022692"/>
    </source>
</evidence>
<comment type="subcellular location">
    <subcellularLocation>
        <location evidence="1 6">Cell membrane</location>
        <topology evidence="1 6">Multi-pass membrane protein</topology>
    </subcellularLocation>
</comment>
<feature type="transmembrane region" description="Helical" evidence="6">
    <location>
        <begin position="271"/>
        <end position="292"/>
    </location>
</feature>
<gene>
    <name evidence="6" type="primary">mprF</name>
    <name evidence="7" type="ORF">D1953_14380</name>
</gene>